<comment type="cofactor">
    <cofactor evidence="9">
        <name>Zn(2+)</name>
        <dbReference type="ChEBI" id="CHEBI:29105"/>
    </cofactor>
    <text evidence="9">Binds 1 zinc ion per subunit.</text>
</comment>
<feature type="binding site" evidence="9">
    <location>
        <position position="63"/>
    </location>
    <ligand>
        <name>Zn(2+)</name>
        <dbReference type="ChEBI" id="CHEBI:29105"/>
        <note>catalytic</note>
    </ligand>
</feature>
<dbReference type="SUPFAM" id="SSF53597">
    <property type="entry name" value="Dihydrofolate reductase-like"/>
    <property type="match status" value="1"/>
</dbReference>
<dbReference type="Gene3D" id="3.40.50.10990">
    <property type="entry name" value="GTP cyclohydrolase II"/>
    <property type="match status" value="1"/>
</dbReference>
<dbReference type="EMBL" id="LQBL01000007">
    <property type="protein sequence ID" value="KUG57249.1"/>
    <property type="molecule type" value="Genomic_DNA"/>
</dbReference>
<dbReference type="InterPro" id="IPR000926">
    <property type="entry name" value="RibA"/>
</dbReference>
<feature type="binding site" evidence="9">
    <location>
        <begin position="91"/>
        <end position="93"/>
    </location>
    <ligand>
        <name>GTP</name>
        <dbReference type="ChEBI" id="CHEBI:37565"/>
    </ligand>
</feature>
<keyword evidence="2 9" id="KW-0686">Riboflavin biosynthesis</keyword>
<evidence type="ECO:0000256" key="7">
    <source>
        <dbReference type="ARBA" id="ARBA00023134"/>
    </source>
</evidence>
<name>A0A0W8IBB2_9MICO</name>
<accession>A0A0W8IBB2</accession>
<feature type="binding site" evidence="9">
    <location>
        <position position="65"/>
    </location>
    <ligand>
        <name>Zn(2+)</name>
        <dbReference type="ChEBI" id="CHEBI:29105"/>
        <note>catalytic</note>
    </ligand>
</feature>
<reference evidence="12 13" key="1">
    <citation type="submission" date="2015-12" db="EMBL/GenBank/DDBJ databases">
        <title>Serinicoccus chungangenesis strain CD08_5 genome sequencing and assembly.</title>
        <authorList>
            <person name="Chander A.M."/>
            <person name="Kaur G."/>
            <person name="Nair G.R."/>
            <person name="Dhawan D.K."/>
            <person name="Kochhar R.K."/>
            <person name="Mayilraj S."/>
            <person name="Bhadada S.K."/>
        </authorList>
    </citation>
    <scope>NUCLEOTIDE SEQUENCE [LARGE SCALE GENOMIC DNA]</scope>
    <source>
        <strain evidence="12 13">CD08_5</strain>
    </source>
</reference>
<keyword evidence="6 9" id="KW-0862">Zinc</keyword>
<dbReference type="InterPro" id="IPR032677">
    <property type="entry name" value="GTP_cyclohydro_II"/>
</dbReference>
<dbReference type="Pfam" id="PF01872">
    <property type="entry name" value="RibD_C"/>
    <property type="match status" value="1"/>
</dbReference>
<keyword evidence="4 9" id="KW-0547">Nucleotide-binding</keyword>
<dbReference type="NCBIfam" id="TIGR00505">
    <property type="entry name" value="ribA"/>
    <property type="match status" value="1"/>
</dbReference>
<feature type="domain" description="Bacterial bifunctional deaminase-reductase C-terminal" evidence="11">
    <location>
        <begin position="226"/>
        <end position="397"/>
    </location>
</feature>
<feature type="binding site" evidence="9">
    <location>
        <position position="52"/>
    </location>
    <ligand>
        <name>Zn(2+)</name>
        <dbReference type="ChEBI" id="CHEBI:29105"/>
        <note>catalytic</note>
    </ligand>
</feature>
<dbReference type="FunFam" id="3.40.50.10990:FF:000002">
    <property type="entry name" value="GTP cyclohydrolase-2"/>
    <property type="match status" value="1"/>
</dbReference>
<keyword evidence="3 9" id="KW-0479">Metal-binding</keyword>
<comment type="pathway">
    <text evidence="1 9">Cofactor biosynthesis; riboflavin biosynthesis; 5-amino-6-(D-ribitylamino)uracil from GTP: step 1/4.</text>
</comment>
<evidence type="ECO:0000256" key="8">
    <source>
        <dbReference type="ARBA" id="ARBA00049295"/>
    </source>
</evidence>
<dbReference type="GO" id="GO:0008270">
    <property type="term" value="F:zinc ion binding"/>
    <property type="evidence" value="ECO:0007669"/>
    <property type="project" value="UniProtKB-UniRule"/>
</dbReference>
<dbReference type="GO" id="GO:0003935">
    <property type="term" value="F:GTP cyclohydrolase II activity"/>
    <property type="evidence" value="ECO:0007669"/>
    <property type="project" value="UniProtKB-UniRule"/>
</dbReference>
<dbReference type="InterPro" id="IPR024072">
    <property type="entry name" value="DHFR-like_dom_sf"/>
</dbReference>
<gene>
    <name evidence="9" type="primary">ribA</name>
    <name evidence="12" type="ORF">AVL62_15525</name>
</gene>
<evidence type="ECO:0000259" key="11">
    <source>
        <dbReference type="Pfam" id="PF01872"/>
    </source>
</evidence>
<evidence type="ECO:0000256" key="4">
    <source>
        <dbReference type="ARBA" id="ARBA00022741"/>
    </source>
</evidence>
<dbReference type="AlphaFoldDB" id="A0A0W8IBB2"/>
<feature type="binding site" evidence="9">
    <location>
        <position position="153"/>
    </location>
    <ligand>
        <name>GTP</name>
        <dbReference type="ChEBI" id="CHEBI:37565"/>
    </ligand>
</feature>
<evidence type="ECO:0000313" key="12">
    <source>
        <dbReference type="EMBL" id="KUG57249.1"/>
    </source>
</evidence>
<evidence type="ECO:0000259" key="10">
    <source>
        <dbReference type="Pfam" id="PF00925"/>
    </source>
</evidence>
<evidence type="ECO:0000256" key="3">
    <source>
        <dbReference type="ARBA" id="ARBA00022723"/>
    </source>
</evidence>
<dbReference type="STRING" id="767452.AVL62_15525"/>
<protein>
    <recommendedName>
        <fullName evidence="9">GTP cyclohydrolase-2</fullName>
        <ecNumber evidence="9">3.5.4.25</ecNumber>
    </recommendedName>
    <alternativeName>
        <fullName evidence="9">GTP cyclohydrolase II</fullName>
    </alternativeName>
</protein>
<organism evidence="12 13">
    <name type="scientific">Serinicoccus chungangensis</name>
    <dbReference type="NCBI Taxonomy" id="767452"/>
    <lineage>
        <taxon>Bacteria</taxon>
        <taxon>Bacillati</taxon>
        <taxon>Actinomycetota</taxon>
        <taxon>Actinomycetes</taxon>
        <taxon>Micrococcales</taxon>
        <taxon>Ornithinimicrobiaceae</taxon>
        <taxon>Serinicoccus</taxon>
    </lineage>
</organism>
<dbReference type="PANTHER" id="PTHR21327">
    <property type="entry name" value="GTP CYCLOHYDROLASE II-RELATED"/>
    <property type="match status" value="1"/>
</dbReference>
<keyword evidence="5 9" id="KW-0378">Hydrolase</keyword>
<feature type="active site" description="Nucleophile" evidence="9">
    <location>
        <position position="127"/>
    </location>
</feature>
<dbReference type="NCBIfam" id="NF001591">
    <property type="entry name" value="PRK00393.1"/>
    <property type="match status" value="1"/>
</dbReference>
<dbReference type="GO" id="GO:0005829">
    <property type="term" value="C:cytosol"/>
    <property type="evidence" value="ECO:0007669"/>
    <property type="project" value="TreeGrafter"/>
</dbReference>
<proteinExistence type="inferred from homology"/>
<feature type="binding site" evidence="9">
    <location>
        <position position="68"/>
    </location>
    <ligand>
        <name>GTP</name>
        <dbReference type="ChEBI" id="CHEBI:37565"/>
    </ligand>
</feature>
<dbReference type="Pfam" id="PF00925">
    <property type="entry name" value="GTP_cyclohydro2"/>
    <property type="match status" value="1"/>
</dbReference>
<dbReference type="Proteomes" id="UP000054837">
    <property type="component" value="Unassembled WGS sequence"/>
</dbReference>
<keyword evidence="7 9" id="KW-0342">GTP-binding</keyword>
<comment type="function">
    <text evidence="9">Catalyzes the conversion of GTP to 2,5-diamino-6-ribosylamino-4(3H)-pyrimidinone 5'-phosphate (DARP), formate and pyrophosphate.</text>
</comment>
<evidence type="ECO:0000313" key="13">
    <source>
        <dbReference type="Proteomes" id="UP000054837"/>
    </source>
</evidence>
<dbReference type="Gene3D" id="3.40.430.10">
    <property type="entry name" value="Dihydrofolate Reductase, subunit A"/>
    <property type="match status" value="1"/>
</dbReference>
<dbReference type="GO" id="GO:0009231">
    <property type="term" value="P:riboflavin biosynthetic process"/>
    <property type="evidence" value="ECO:0007669"/>
    <property type="project" value="UniProtKB-UniRule"/>
</dbReference>
<dbReference type="SUPFAM" id="SSF142695">
    <property type="entry name" value="RibA-like"/>
    <property type="match status" value="1"/>
</dbReference>
<sequence length="449" mass="47903">MADTRLPTDHATFRMTAYRDDTGMDHVVLSLGVSDDDGPDLPPPLVRVHSECLTGDALGSRRCDCGEQLQQALHLLARTGRGAVVYARGHEGRAIGLAEKLRAYALQDRGVDTVDANLALGHPADARTYDHCAAMLLDLGMRRVRLLSSNPAKELALSALGIEVVERVPLVVPDREENAFYLATKRTRMGHDEADQGEWEQLLAGRIPASGELAHRYGDLNRADGPLVLAQLGQSLDGFIASRTGDAAFVTGEQDREHLHRLRALVDAVVVGAATVVCDDPRLTVRAVSGAHPVRVVLDPRGVTPADAAVLTDGAAPTLWVRGGDTPVGPVGGHVEVVRWPGEGPMEPRAVLDLLASRGLHRVLVEGGGRLVSAFVRAGAVDRLYLTTAPVLIGDGVPGLRVAGEDLLSDALRPPARRYQLGDDMVTELDLRRRDAVPSTLAADVPDAS</sequence>
<feature type="binding site" evidence="9">
    <location>
        <position position="148"/>
    </location>
    <ligand>
        <name>GTP</name>
        <dbReference type="ChEBI" id="CHEBI:37565"/>
    </ligand>
</feature>
<comment type="similarity">
    <text evidence="9">Belongs to the GTP cyclohydrolase II family.</text>
</comment>
<dbReference type="InterPro" id="IPR002734">
    <property type="entry name" value="RibDG_C"/>
</dbReference>
<dbReference type="CDD" id="cd00641">
    <property type="entry name" value="GTP_cyclohydro2"/>
    <property type="match status" value="1"/>
</dbReference>
<feature type="binding site" evidence="9">
    <location>
        <position position="113"/>
    </location>
    <ligand>
        <name>GTP</name>
        <dbReference type="ChEBI" id="CHEBI:37565"/>
    </ligand>
</feature>
<dbReference type="GO" id="GO:0008686">
    <property type="term" value="F:3,4-dihydroxy-2-butanone-4-phosphate synthase activity"/>
    <property type="evidence" value="ECO:0007669"/>
    <property type="project" value="TreeGrafter"/>
</dbReference>
<feature type="binding site" evidence="9">
    <location>
        <begin position="47"/>
        <end position="51"/>
    </location>
    <ligand>
        <name>GTP</name>
        <dbReference type="ChEBI" id="CHEBI:37565"/>
    </ligand>
</feature>
<evidence type="ECO:0000256" key="9">
    <source>
        <dbReference type="HAMAP-Rule" id="MF_00179"/>
    </source>
</evidence>
<feature type="domain" description="GTP cyclohydrolase II" evidence="10">
    <location>
        <begin position="3"/>
        <end position="169"/>
    </location>
</feature>
<evidence type="ECO:0000256" key="5">
    <source>
        <dbReference type="ARBA" id="ARBA00022801"/>
    </source>
</evidence>
<evidence type="ECO:0000256" key="1">
    <source>
        <dbReference type="ARBA" id="ARBA00004853"/>
    </source>
</evidence>
<feature type="active site" description="Proton acceptor" evidence="9">
    <location>
        <position position="125"/>
    </location>
</feature>
<evidence type="ECO:0000256" key="2">
    <source>
        <dbReference type="ARBA" id="ARBA00022619"/>
    </source>
</evidence>
<dbReference type="GO" id="GO:0008703">
    <property type="term" value="F:5-amino-6-(5-phosphoribosylamino)uracil reductase activity"/>
    <property type="evidence" value="ECO:0007669"/>
    <property type="project" value="InterPro"/>
</dbReference>
<dbReference type="OrthoDB" id="9793111at2"/>
<comment type="catalytic activity">
    <reaction evidence="8 9">
        <text>GTP + 4 H2O = 2,5-diamino-6-hydroxy-4-(5-phosphoribosylamino)-pyrimidine + formate + 2 phosphate + 3 H(+)</text>
        <dbReference type="Rhea" id="RHEA:23704"/>
        <dbReference type="ChEBI" id="CHEBI:15377"/>
        <dbReference type="ChEBI" id="CHEBI:15378"/>
        <dbReference type="ChEBI" id="CHEBI:15740"/>
        <dbReference type="ChEBI" id="CHEBI:37565"/>
        <dbReference type="ChEBI" id="CHEBI:43474"/>
        <dbReference type="ChEBI" id="CHEBI:58614"/>
        <dbReference type="EC" id="3.5.4.25"/>
    </reaction>
</comment>
<dbReference type="GO" id="GO:0005525">
    <property type="term" value="F:GTP binding"/>
    <property type="evidence" value="ECO:0007669"/>
    <property type="project" value="UniProtKB-KW"/>
</dbReference>
<dbReference type="PANTHER" id="PTHR21327:SF18">
    <property type="entry name" value="3,4-DIHYDROXY-2-BUTANONE 4-PHOSPHATE SYNTHASE"/>
    <property type="match status" value="1"/>
</dbReference>
<comment type="caution">
    <text evidence="12">The sequence shown here is derived from an EMBL/GenBank/DDBJ whole genome shotgun (WGS) entry which is preliminary data.</text>
</comment>
<dbReference type="InterPro" id="IPR036144">
    <property type="entry name" value="RibA-like_sf"/>
</dbReference>
<evidence type="ECO:0000256" key="6">
    <source>
        <dbReference type="ARBA" id="ARBA00022833"/>
    </source>
</evidence>
<dbReference type="EC" id="3.5.4.25" evidence="9"/>
<keyword evidence="13" id="KW-1185">Reference proteome</keyword>
<dbReference type="HAMAP" id="MF_00179">
    <property type="entry name" value="RibA"/>
    <property type="match status" value="1"/>
</dbReference>
<dbReference type="UniPathway" id="UPA00275">
    <property type="reaction ID" value="UER00400"/>
</dbReference>